<feature type="transmembrane region" description="Helical" evidence="1">
    <location>
        <begin position="30"/>
        <end position="47"/>
    </location>
</feature>
<keyword evidence="1" id="KW-1133">Transmembrane helix</keyword>
<keyword evidence="1" id="KW-0472">Membrane</keyword>
<evidence type="ECO:0000313" key="2">
    <source>
        <dbReference type="EMBL" id="OLQ96063.1"/>
    </source>
</evidence>
<feature type="transmembrane region" description="Helical" evidence="1">
    <location>
        <begin position="106"/>
        <end position="125"/>
    </location>
</feature>
<dbReference type="RefSeq" id="WP_075713549.1">
    <property type="nucleotide sequence ID" value="NZ_AP019654.1"/>
</dbReference>
<feature type="transmembrane region" description="Helical" evidence="1">
    <location>
        <begin position="7"/>
        <end position="24"/>
    </location>
</feature>
<feature type="transmembrane region" description="Helical" evidence="1">
    <location>
        <begin position="131"/>
        <end position="157"/>
    </location>
</feature>
<dbReference type="Proteomes" id="UP000186039">
    <property type="component" value="Unassembled WGS sequence"/>
</dbReference>
<organism evidence="2 3">
    <name type="scientific">Vibrio panuliri</name>
    <dbReference type="NCBI Taxonomy" id="1381081"/>
    <lineage>
        <taxon>Bacteria</taxon>
        <taxon>Pseudomonadati</taxon>
        <taxon>Pseudomonadota</taxon>
        <taxon>Gammaproteobacteria</taxon>
        <taxon>Vibrionales</taxon>
        <taxon>Vibrionaceae</taxon>
        <taxon>Vibrio</taxon>
    </lineage>
</organism>
<keyword evidence="1" id="KW-0812">Transmembrane</keyword>
<accession>A0ABX3FUD1</accession>
<keyword evidence="3" id="KW-1185">Reference proteome</keyword>
<evidence type="ECO:0000256" key="1">
    <source>
        <dbReference type="SAM" id="Phobius"/>
    </source>
</evidence>
<feature type="transmembrane region" description="Helical" evidence="1">
    <location>
        <begin position="81"/>
        <end position="99"/>
    </location>
</feature>
<reference evidence="2 3" key="1">
    <citation type="submission" date="2016-09" db="EMBL/GenBank/DDBJ databases">
        <title>Genomic Taxonomy of the Vibrionaceae.</title>
        <authorList>
            <person name="Gonzalez-Castillo A."/>
            <person name="Gomez-Gil B."/>
            <person name="Enciso-Ibarra K."/>
        </authorList>
    </citation>
    <scope>NUCLEOTIDE SEQUENCE [LARGE SCALE GENOMIC DNA]</scope>
    <source>
        <strain evidence="2 3">CAIM 1902</strain>
    </source>
</reference>
<dbReference type="InterPro" id="IPR021306">
    <property type="entry name" value="DUF2878"/>
</dbReference>
<name>A0ABX3FUD1_9VIBR</name>
<evidence type="ECO:0000313" key="3">
    <source>
        <dbReference type="Proteomes" id="UP000186039"/>
    </source>
</evidence>
<comment type="caution">
    <text evidence="2">The sequence shown here is derived from an EMBL/GenBank/DDBJ whole genome shotgun (WGS) entry which is preliminary data.</text>
</comment>
<proteinExistence type="predicted"/>
<gene>
    <name evidence="2" type="ORF">BIY20_05715</name>
</gene>
<feature type="transmembrane region" description="Helical" evidence="1">
    <location>
        <begin position="54"/>
        <end position="75"/>
    </location>
</feature>
<protein>
    <submittedName>
        <fullName evidence="2">Zinc ABC transporter permease</fullName>
    </submittedName>
</protein>
<dbReference type="Pfam" id="PF11086">
    <property type="entry name" value="DUF2878"/>
    <property type="match status" value="1"/>
</dbReference>
<sequence>MSELKRLVIVSTLFQLVWFLAVLGRESWQWLTLVIVVGMLLMTVRVQGFKWWPWLLLTLTGVTLDSLNVSFGLLIFDHHWLPTWLILLWAAFCWYAYFLTQVVSQYPLWLVSIVGGLAGAASYLAGYKLGAVSLGVSLPVAIVLFFIEWIGIVLLCMKVNNGKGKQHEDSNDTLA</sequence>
<dbReference type="EMBL" id="MJMH01000044">
    <property type="protein sequence ID" value="OLQ96063.1"/>
    <property type="molecule type" value="Genomic_DNA"/>
</dbReference>